<accession>A0AB74UL80</accession>
<organism evidence="1">
    <name type="scientific">Caulobacter phage BL57</name>
    <dbReference type="NCBI Taxonomy" id="3348355"/>
    <lineage>
        <taxon>Viruses</taxon>
    </lineage>
</organism>
<sequence>MAKPSPEIVAAIKLLRKAGYDVEPPPPAPPEAVQVKLKAVRDPNLTPAEVAACFRLTGFTADAENWPHTEKAFLWLCKFNGARPEQVPWTWRYASSSAMRDYIQRLAEADDGDAP</sequence>
<reference evidence="1" key="1">
    <citation type="submission" date="2024-10" db="EMBL/GenBank/DDBJ databases">
        <title>Genetic diversity among independent isolates of the Dolichocephalovirinae subfamily.</title>
        <authorList>
            <person name="Ely B."/>
            <person name="Thomas Q."/>
            <person name="Mohammadi T."/>
        </authorList>
    </citation>
    <scope>NUCLEOTIDE SEQUENCE</scope>
</reference>
<gene>
    <name evidence="1" type="ORF">BL57_221c</name>
</gene>
<dbReference type="EMBL" id="PQ287320">
    <property type="protein sequence ID" value="XHV10693.1"/>
    <property type="molecule type" value="Genomic_DNA"/>
</dbReference>
<evidence type="ECO:0000313" key="1">
    <source>
        <dbReference type="EMBL" id="XHV10693.1"/>
    </source>
</evidence>
<name>A0AB74UL80_9VIRU</name>
<proteinExistence type="predicted"/>
<protein>
    <submittedName>
        <fullName evidence="1">Uncharacterized protein</fullName>
    </submittedName>
</protein>